<comment type="similarity">
    <text evidence="1">Belongs to the CTAG/PCC1 family.</text>
</comment>
<reference evidence="2 3" key="1">
    <citation type="journal article" date="2019" name="Int. J. Syst. Evol. Microbiol.">
        <title>The Global Catalogue of Microorganisms (GCM) 10K type strain sequencing project: providing services to taxonomists for standard genome sequencing and annotation.</title>
        <authorList>
            <consortium name="The Broad Institute Genomics Platform"/>
            <consortium name="The Broad Institute Genome Sequencing Center for Infectious Disease"/>
            <person name="Wu L."/>
            <person name="Ma J."/>
        </authorList>
    </citation>
    <scope>NUCLEOTIDE SEQUENCE [LARGE SCALE GENOMIC DNA]</scope>
    <source>
        <strain evidence="2 3">SKJ47</strain>
    </source>
</reference>
<protein>
    <submittedName>
        <fullName evidence="2">KEOPS complex subunit Pcc1</fullName>
    </submittedName>
</protein>
<comment type="caution">
    <text evidence="2">The sequence shown here is derived from an EMBL/GenBank/DDBJ whole genome shotgun (WGS) entry which is preliminary data.</text>
</comment>
<dbReference type="NCBIfam" id="NF011470">
    <property type="entry name" value="PRK14887.1"/>
    <property type="match status" value="1"/>
</dbReference>
<dbReference type="Pfam" id="PF09341">
    <property type="entry name" value="Pcc1"/>
    <property type="match status" value="1"/>
</dbReference>
<accession>A0ABD5US87</accession>
<evidence type="ECO:0000256" key="1">
    <source>
        <dbReference type="ARBA" id="ARBA00007073"/>
    </source>
</evidence>
<name>A0ABD5US87_9EURY</name>
<dbReference type="InterPro" id="IPR015419">
    <property type="entry name" value="CTAG/Pcc1"/>
</dbReference>
<dbReference type="Gene3D" id="3.30.310.50">
    <property type="entry name" value="Alpha-D-phosphohexomutase, C-terminal domain"/>
    <property type="match status" value="1"/>
</dbReference>
<dbReference type="Proteomes" id="UP001596296">
    <property type="component" value="Unassembled WGS sequence"/>
</dbReference>
<dbReference type="EMBL" id="JBHSXL010000006">
    <property type="protein sequence ID" value="MFC6892337.1"/>
    <property type="molecule type" value="Genomic_DNA"/>
</dbReference>
<organism evidence="2 3">
    <name type="scientific">Halopenitus salinus</name>
    <dbReference type="NCBI Taxonomy" id="1198295"/>
    <lineage>
        <taxon>Archaea</taxon>
        <taxon>Methanobacteriati</taxon>
        <taxon>Methanobacteriota</taxon>
        <taxon>Stenosarchaea group</taxon>
        <taxon>Halobacteria</taxon>
        <taxon>Halobacteriales</taxon>
        <taxon>Haloferacaceae</taxon>
        <taxon>Halopenitus</taxon>
    </lineage>
</organism>
<proteinExistence type="inferred from homology"/>
<dbReference type="AlphaFoldDB" id="A0ABD5US87"/>
<sequence length="113" mass="12019">MTDYDAPGGPDIADIAETDADSTFVHDLVVRFPYADAERARTVADALSPEVDAIDDDRSRADLERDGSTVIVRVRARDLVALRAGFNSWTRLVDVAETVAIAGRRGAGGDGSA</sequence>
<dbReference type="RefSeq" id="WP_379742321.1">
    <property type="nucleotide sequence ID" value="NZ_JBHSVN010000001.1"/>
</dbReference>
<evidence type="ECO:0000313" key="3">
    <source>
        <dbReference type="Proteomes" id="UP001596296"/>
    </source>
</evidence>
<keyword evidence="3" id="KW-1185">Reference proteome</keyword>
<gene>
    <name evidence="2" type="ORF">ACFQE9_06900</name>
</gene>
<evidence type="ECO:0000313" key="2">
    <source>
        <dbReference type="EMBL" id="MFC6892337.1"/>
    </source>
</evidence>